<evidence type="ECO:0000256" key="1">
    <source>
        <dbReference type="SAM" id="Phobius"/>
    </source>
</evidence>
<dbReference type="EMBL" id="AP017928">
    <property type="protein sequence ID" value="BBA35466.1"/>
    <property type="molecule type" value="Genomic_DNA"/>
</dbReference>
<feature type="transmembrane region" description="Helical" evidence="1">
    <location>
        <begin position="12"/>
        <end position="36"/>
    </location>
</feature>
<proteinExistence type="predicted"/>
<reference evidence="2 3" key="1">
    <citation type="submission" date="2016-12" db="EMBL/GenBank/DDBJ databases">
        <title>Genome sequencing of Methylocaldum marinum.</title>
        <authorList>
            <person name="Takeuchi M."/>
            <person name="Kamagata Y."/>
            <person name="Hiraoka S."/>
            <person name="Oshima K."/>
            <person name="Hattori M."/>
            <person name="Iwasaki W."/>
        </authorList>
    </citation>
    <scope>NUCLEOTIDE SEQUENCE [LARGE SCALE GENOMIC DNA]</scope>
    <source>
        <strain evidence="2 3">S8</strain>
    </source>
</reference>
<dbReference type="Gene3D" id="3.30.700.10">
    <property type="entry name" value="Glycoprotein, Type 4 Pilin"/>
    <property type="match status" value="1"/>
</dbReference>
<dbReference type="InterPro" id="IPR031982">
    <property type="entry name" value="PilE-like"/>
</dbReference>
<dbReference type="InterPro" id="IPR012902">
    <property type="entry name" value="N_methyl_site"/>
</dbReference>
<gene>
    <name evidence="2" type="ORF">sS8_3529</name>
</gene>
<dbReference type="InterPro" id="IPR045584">
    <property type="entry name" value="Pilin-like"/>
</dbReference>
<dbReference type="KEGG" id="mmai:sS8_3529"/>
<keyword evidence="1" id="KW-0812">Transmembrane</keyword>
<keyword evidence="1" id="KW-0472">Membrane</keyword>
<dbReference type="AlphaFoldDB" id="A0A250KVB7"/>
<dbReference type="RefSeq" id="WP_119630747.1">
    <property type="nucleotide sequence ID" value="NZ_AP017928.1"/>
</dbReference>
<dbReference type="Proteomes" id="UP000266313">
    <property type="component" value="Chromosome"/>
</dbReference>
<dbReference type="NCBIfam" id="TIGR02532">
    <property type="entry name" value="IV_pilin_GFxxxE"/>
    <property type="match status" value="1"/>
</dbReference>
<name>A0A250KVB7_9GAMM</name>
<keyword evidence="1" id="KW-1133">Transmembrane helix</keyword>
<keyword evidence="3" id="KW-1185">Reference proteome</keyword>
<protein>
    <submittedName>
        <fullName evidence="2">Fimbrial protein pilin</fullName>
    </submittedName>
</protein>
<sequence length="157" mass="17346">MTTPKIRSRAQGFTLIELMIALGVVGILAAIAYPSYREQIRKSHRSEAKSVLLQNAQFLERNFTANNCYHRTDGDCGAGASIELPWTKVADSDGVARYTVQFGDGEPTRNSFILEAVPTGTMSEDDCGTFTLNHMGVKNIKDKPQGSTKTVEQCWQR</sequence>
<dbReference type="OrthoDB" id="5296638at2"/>
<dbReference type="Pfam" id="PF07963">
    <property type="entry name" value="N_methyl"/>
    <property type="match status" value="1"/>
</dbReference>
<dbReference type="Pfam" id="PF16732">
    <property type="entry name" value="ComP_DUS"/>
    <property type="match status" value="1"/>
</dbReference>
<evidence type="ECO:0000313" key="3">
    <source>
        <dbReference type="Proteomes" id="UP000266313"/>
    </source>
</evidence>
<dbReference type="PROSITE" id="PS00409">
    <property type="entry name" value="PROKAR_NTER_METHYL"/>
    <property type="match status" value="1"/>
</dbReference>
<evidence type="ECO:0000313" key="2">
    <source>
        <dbReference type="EMBL" id="BBA35466.1"/>
    </source>
</evidence>
<organism evidence="2 3">
    <name type="scientific">Methylocaldum marinum</name>
    <dbReference type="NCBI Taxonomy" id="1432792"/>
    <lineage>
        <taxon>Bacteria</taxon>
        <taxon>Pseudomonadati</taxon>
        <taxon>Pseudomonadota</taxon>
        <taxon>Gammaproteobacteria</taxon>
        <taxon>Methylococcales</taxon>
        <taxon>Methylococcaceae</taxon>
        <taxon>Methylocaldum</taxon>
    </lineage>
</organism>
<dbReference type="GO" id="GO:0043683">
    <property type="term" value="P:type IV pilus assembly"/>
    <property type="evidence" value="ECO:0007669"/>
    <property type="project" value="InterPro"/>
</dbReference>
<accession>A0A250KVB7</accession>
<dbReference type="SUPFAM" id="SSF54523">
    <property type="entry name" value="Pili subunits"/>
    <property type="match status" value="1"/>
</dbReference>